<proteinExistence type="predicted"/>
<name>A0A0A1U6J0_ENTIV</name>
<keyword evidence="3" id="KW-1185">Reference proteome</keyword>
<dbReference type="VEuPathDB" id="AmoebaDB:EIN_403360"/>
<dbReference type="AlphaFoldDB" id="A0A0A1U6J0"/>
<dbReference type="RefSeq" id="XP_004256783.1">
    <property type="nucleotide sequence ID" value="XM_004256735.1"/>
</dbReference>
<evidence type="ECO:0000256" key="1">
    <source>
        <dbReference type="SAM" id="MobiDB-lite"/>
    </source>
</evidence>
<reference evidence="2 3" key="1">
    <citation type="submission" date="2012-10" db="EMBL/GenBank/DDBJ databases">
        <authorList>
            <person name="Zafar N."/>
            <person name="Inman J."/>
            <person name="Hall N."/>
            <person name="Lorenzi H."/>
            <person name="Caler E."/>
        </authorList>
    </citation>
    <scope>NUCLEOTIDE SEQUENCE [LARGE SCALE GENOMIC DNA]</scope>
    <source>
        <strain evidence="2 3">IP1</strain>
    </source>
</reference>
<dbReference type="KEGG" id="eiv:EIN_403360"/>
<feature type="compositionally biased region" description="Basic and acidic residues" evidence="1">
    <location>
        <begin position="310"/>
        <end position="321"/>
    </location>
</feature>
<dbReference type="Proteomes" id="UP000014680">
    <property type="component" value="Unassembled WGS sequence"/>
</dbReference>
<organism evidence="2 3">
    <name type="scientific">Entamoeba invadens IP1</name>
    <dbReference type="NCBI Taxonomy" id="370355"/>
    <lineage>
        <taxon>Eukaryota</taxon>
        <taxon>Amoebozoa</taxon>
        <taxon>Evosea</taxon>
        <taxon>Archamoebae</taxon>
        <taxon>Mastigamoebida</taxon>
        <taxon>Entamoebidae</taxon>
        <taxon>Entamoeba</taxon>
    </lineage>
</organism>
<evidence type="ECO:0000313" key="3">
    <source>
        <dbReference type="Proteomes" id="UP000014680"/>
    </source>
</evidence>
<gene>
    <name evidence="2" type="ORF">EIN_403360</name>
</gene>
<feature type="region of interest" description="Disordered" evidence="1">
    <location>
        <begin position="264"/>
        <end position="294"/>
    </location>
</feature>
<evidence type="ECO:0000313" key="2">
    <source>
        <dbReference type="EMBL" id="ELP90012.1"/>
    </source>
</evidence>
<dbReference type="EMBL" id="KB206537">
    <property type="protein sequence ID" value="ELP90012.1"/>
    <property type="molecule type" value="Genomic_DNA"/>
</dbReference>
<protein>
    <submittedName>
        <fullName evidence="2">Uncharacterized protein</fullName>
    </submittedName>
</protein>
<dbReference type="GeneID" id="14889020"/>
<accession>A0A0A1U6J0</accession>
<sequence>MHVLLSVVMGFNMKNEEVLKQVVDACLSHFRYPEPHNPMNKSVEMIFNFLVTYIGDAIWFTQKGAVTTQALQYRLSVQITGSRNPLAVYSVEYLRGFSLFALKQWFESKKLVLIMYALHVLDYILDSRNHQESIQDCMYAFNSRTPELGSPPPHNFIDIFKMAILNLANSDQLKMFIAILQRCRTEECTTYFTEKQNTVLNNIYVLCDNKVKVHVDTPYFKFIFSQEDIADIEKIPITPQIDLNGEEFPSFLTVVPPVVTQTRNTEKQILKRDTSQRSRSRSRERNESRRWGEDERNSFSLAKLPKASKMRREKDSRDDRYSRDYEGYREVSYVHKGSRDNSLNSEKIEKGKKENTTLHLRITVKEVSEMADLLKLLNEPKGARAFGMVDNIFTILFESENGVNQFLKAWNRNYERY</sequence>
<feature type="region of interest" description="Disordered" evidence="1">
    <location>
        <begin position="302"/>
        <end position="321"/>
    </location>
</feature>